<keyword evidence="4" id="KW-1185">Reference proteome</keyword>
<evidence type="ECO:0000313" key="4">
    <source>
        <dbReference type="Proteomes" id="UP000189818"/>
    </source>
</evidence>
<feature type="domain" description="TadE-like" evidence="2">
    <location>
        <begin position="15"/>
        <end position="56"/>
    </location>
</feature>
<dbReference type="InterPro" id="IPR012495">
    <property type="entry name" value="TadE-like_dom"/>
</dbReference>
<evidence type="ECO:0000259" key="2">
    <source>
        <dbReference type="Pfam" id="PF07811"/>
    </source>
</evidence>
<keyword evidence="1" id="KW-1133">Transmembrane helix</keyword>
<dbReference type="Proteomes" id="UP000189818">
    <property type="component" value="Unassembled WGS sequence"/>
</dbReference>
<organism evidence="3 4">
    <name type="scientific">Rhizorhabdus histidinilytica</name>
    <dbReference type="NCBI Taxonomy" id="439228"/>
    <lineage>
        <taxon>Bacteria</taxon>
        <taxon>Pseudomonadati</taxon>
        <taxon>Pseudomonadota</taxon>
        <taxon>Alphaproteobacteria</taxon>
        <taxon>Sphingomonadales</taxon>
        <taxon>Sphingomonadaceae</taxon>
        <taxon>Rhizorhabdus</taxon>
    </lineage>
</organism>
<evidence type="ECO:0000313" key="3">
    <source>
        <dbReference type="EMBL" id="SKB93772.1"/>
    </source>
</evidence>
<gene>
    <name evidence="3" type="ORF">SAMN06295920_10947</name>
</gene>
<sequence length="166" mass="17518">MIRPFLHRLRDDHRGVATIEFALLSVLFFFVMTAGLDIAMWYQQRLRLDSAVEQGAMIAFNSRASVDQSAIGTYVAAAAKLSSAPTVSISCNGNATCANSGRTCACISGAAPTYSALGCDKTCSDGSLPGYYMRISASATASTLLVPAAMLGGTMTQTRTAMVRLQ</sequence>
<dbReference type="OrthoDB" id="7427484at2"/>
<keyword evidence="1" id="KW-0472">Membrane</keyword>
<dbReference type="AlphaFoldDB" id="A0A1T5FC97"/>
<dbReference type="EMBL" id="FUYM01000009">
    <property type="protein sequence ID" value="SKB93772.1"/>
    <property type="molecule type" value="Genomic_DNA"/>
</dbReference>
<reference evidence="4" key="1">
    <citation type="submission" date="2017-02" db="EMBL/GenBank/DDBJ databases">
        <authorList>
            <person name="Varghese N."/>
            <person name="Submissions S."/>
        </authorList>
    </citation>
    <scope>NUCLEOTIDE SEQUENCE [LARGE SCALE GENOMIC DNA]</scope>
    <source>
        <strain evidence="4">UM2</strain>
    </source>
</reference>
<feature type="transmembrane region" description="Helical" evidence="1">
    <location>
        <begin position="21"/>
        <end position="42"/>
    </location>
</feature>
<name>A0A1T5FC97_9SPHN</name>
<protein>
    <submittedName>
        <fullName evidence="3">Flp pilus assembly protein TadG</fullName>
    </submittedName>
</protein>
<dbReference type="STRING" id="439228.SAMN06295920_10947"/>
<keyword evidence="1" id="KW-0812">Transmembrane</keyword>
<dbReference type="RefSeq" id="WP_079649647.1">
    <property type="nucleotide sequence ID" value="NZ_FUYM01000009.1"/>
</dbReference>
<accession>A0A1T5FC97</accession>
<proteinExistence type="predicted"/>
<dbReference type="Pfam" id="PF07811">
    <property type="entry name" value="TadE"/>
    <property type="match status" value="1"/>
</dbReference>
<evidence type="ECO:0000256" key="1">
    <source>
        <dbReference type="SAM" id="Phobius"/>
    </source>
</evidence>